<dbReference type="PROSITE" id="PS51186">
    <property type="entry name" value="GNAT"/>
    <property type="match status" value="1"/>
</dbReference>
<dbReference type="GO" id="GO:0008725">
    <property type="term" value="F:DNA-3-methyladenine glycosylase activity"/>
    <property type="evidence" value="ECO:0007669"/>
    <property type="project" value="UniProtKB-EC"/>
</dbReference>
<feature type="region of interest" description="Disordered" evidence="2">
    <location>
        <begin position="1"/>
        <end position="25"/>
    </location>
</feature>
<dbReference type="GO" id="GO:0006284">
    <property type="term" value="P:base-excision repair"/>
    <property type="evidence" value="ECO:0007669"/>
    <property type="project" value="InterPro"/>
</dbReference>
<dbReference type="Gene3D" id="1.10.340.30">
    <property type="entry name" value="Hypothetical protein, domain 2"/>
    <property type="match status" value="1"/>
</dbReference>
<dbReference type="GO" id="GO:0046872">
    <property type="term" value="F:metal ion binding"/>
    <property type="evidence" value="ECO:0007669"/>
    <property type="project" value="UniProtKB-KW"/>
</dbReference>
<dbReference type="InterPro" id="IPR005019">
    <property type="entry name" value="Adenine_glyco"/>
</dbReference>
<feature type="binding site" evidence="1">
    <location>
        <position position="93"/>
    </location>
    <ligand>
        <name>Zn(2+)</name>
        <dbReference type="ChEBI" id="CHEBI:29105"/>
    </ligand>
</feature>
<dbReference type="Pfam" id="PF03352">
    <property type="entry name" value="Adenine_glyco"/>
    <property type="match status" value="1"/>
</dbReference>
<dbReference type="GO" id="GO:0003922">
    <property type="term" value="F:GMP synthase (glutamine-hydrolyzing) activity"/>
    <property type="evidence" value="ECO:0007669"/>
    <property type="project" value="UniProtKB-EC"/>
</dbReference>
<dbReference type="InterPro" id="IPR016181">
    <property type="entry name" value="Acyl_CoA_acyltransferase"/>
</dbReference>
<gene>
    <name evidence="4" type="primary">guaA_2</name>
    <name evidence="4" type="ORF">NCTC13156_00510</name>
</gene>
<protein>
    <submittedName>
        <fullName evidence="4">Guanosine monophosphate synthetase GuaA</fullName>
        <ecNumber evidence="4">3.2.2.20</ecNumber>
        <ecNumber evidence="4">6.3.5.2</ecNumber>
    </submittedName>
</protein>
<keyword evidence="1" id="KW-0479">Metal-binding</keyword>
<dbReference type="Gene3D" id="3.40.630.30">
    <property type="match status" value="1"/>
</dbReference>
<dbReference type="RefSeq" id="WP_181809956.1">
    <property type="nucleotide sequence ID" value="NZ_UGJF01000001.1"/>
</dbReference>
<feature type="binding site" evidence="1">
    <location>
        <position position="273"/>
    </location>
    <ligand>
        <name>Zn(2+)</name>
        <dbReference type="ChEBI" id="CHEBI:29105"/>
    </ligand>
</feature>
<evidence type="ECO:0000313" key="4">
    <source>
        <dbReference type="EMBL" id="STQ87691.1"/>
    </source>
</evidence>
<dbReference type="InterPro" id="IPR011257">
    <property type="entry name" value="DNA_glycosylase"/>
</dbReference>
<evidence type="ECO:0000313" key="5">
    <source>
        <dbReference type="Proteomes" id="UP000255269"/>
    </source>
</evidence>
<dbReference type="Proteomes" id="UP000255269">
    <property type="component" value="Unassembled WGS sequence"/>
</dbReference>
<name>A0A377PZM8_9HELI</name>
<keyword evidence="4" id="KW-0326">Glycosidase</keyword>
<feature type="compositionally biased region" description="Basic and acidic residues" evidence="2">
    <location>
        <begin position="1"/>
        <end position="11"/>
    </location>
</feature>
<dbReference type="InterPro" id="IPR052891">
    <property type="entry name" value="DNA-3mA_glycosylase"/>
</dbReference>
<keyword evidence="1" id="KW-0862">Zinc</keyword>
<dbReference type="Pfam" id="PF13302">
    <property type="entry name" value="Acetyltransf_3"/>
    <property type="match status" value="1"/>
</dbReference>
<dbReference type="SUPFAM" id="SSF48150">
    <property type="entry name" value="DNA-glycosylase"/>
    <property type="match status" value="1"/>
</dbReference>
<sequence>MRDSKNTKSADSKNSQAAGICGDYESGNPSGRSILDEKSGFFRSASLHITVSRNKARQGNLLDINDQSQIKAIHDLLLKDKPFTKKLTPMQRCDWIYQGYKTSDAATQKLYQDYHDFEWGIPQHDEKRLFEQLVLEGMQAGLSWITILKKREALRAAFDDFDPIKVAGYDEAKIEELMANKAIIRNRAKIESAINNAKRFLEVQEEFGSFDRFIWSYVGGEPIVNAFKNLAKIPTRTPLSDKIAKDLKKRGFSFVGSVGMYAYMQSIGLVCDHLVSCAFHRENAKRNTSKKDEQITQNSAKTPYILETNRLKLREYTLEDLPALHTILSDKETMYAWGHGFSIDESKEWLEKQLKSYKENGFGIWAIIDKASGTIIGNAGLDRASINLTNQKSIVKQEVVEIGYIVAKRFWGQGLGTEAARAVQEYAFKVLGLERVYCLIKEDNFASMRVARKLGGRIIGENIKHYKSKDLMHYIFECKGAELVFESENTESSYVINKPTNKGFT</sequence>
<feature type="binding site" evidence="1">
    <location>
        <position position="277"/>
    </location>
    <ligand>
        <name>Zn(2+)</name>
        <dbReference type="ChEBI" id="CHEBI:29105"/>
    </ligand>
</feature>
<feature type="domain" description="N-acetyltransferase" evidence="3">
    <location>
        <begin position="311"/>
        <end position="481"/>
    </location>
</feature>
<evidence type="ECO:0000256" key="1">
    <source>
        <dbReference type="PIRSR" id="PIRSR605019-1"/>
    </source>
</evidence>
<dbReference type="AlphaFoldDB" id="A0A377PZM8"/>
<evidence type="ECO:0000259" key="3">
    <source>
        <dbReference type="PROSITE" id="PS51186"/>
    </source>
</evidence>
<dbReference type="SUPFAM" id="SSF55729">
    <property type="entry name" value="Acyl-CoA N-acyltransferases (Nat)"/>
    <property type="match status" value="1"/>
</dbReference>
<feature type="binding site" evidence="1">
    <location>
        <position position="115"/>
    </location>
    <ligand>
        <name>Zn(2+)</name>
        <dbReference type="ChEBI" id="CHEBI:29105"/>
    </ligand>
</feature>
<reference evidence="4 5" key="1">
    <citation type="submission" date="2018-06" db="EMBL/GenBank/DDBJ databases">
        <authorList>
            <consortium name="Pathogen Informatics"/>
            <person name="Doyle S."/>
        </authorList>
    </citation>
    <scope>NUCLEOTIDE SEQUENCE [LARGE SCALE GENOMIC DNA]</scope>
    <source>
        <strain evidence="4 5">NCTC13156</strain>
    </source>
</reference>
<dbReference type="GO" id="GO:0016747">
    <property type="term" value="F:acyltransferase activity, transferring groups other than amino-acyl groups"/>
    <property type="evidence" value="ECO:0007669"/>
    <property type="project" value="InterPro"/>
</dbReference>
<dbReference type="EC" id="6.3.5.2" evidence="4"/>
<dbReference type="InterPro" id="IPR000182">
    <property type="entry name" value="GNAT_dom"/>
</dbReference>
<dbReference type="EC" id="3.2.2.20" evidence="4"/>
<keyword evidence="4" id="KW-0378">Hydrolase</keyword>
<evidence type="ECO:0000256" key="2">
    <source>
        <dbReference type="SAM" id="MobiDB-lite"/>
    </source>
</evidence>
<proteinExistence type="predicted"/>
<dbReference type="EMBL" id="UGJF01000001">
    <property type="protein sequence ID" value="STQ87691.1"/>
    <property type="molecule type" value="Genomic_DNA"/>
</dbReference>
<accession>A0A377PZM8</accession>
<dbReference type="PANTHER" id="PTHR30037:SF4">
    <property type="entry name" value="DNA-3-METHYLADENINE GLYCOSYLASE I"/>
    <property type="match status" value="1"/>
</dbReference>
<dbReference type="PANTHER" id="PTHR30037">
    <property type="entry name" value="DNA-3-METHYLADENINE GLYCOSYLASE 1"/>
    <property type="match status" value="1"/>
</dbReference>
<organism evidence="4 5">
    <name type="scientific">Helicobacter pullorum</name>
    <dbReference type="NCBI Taxonomy" id="35818"/>
    <lineage>
        <taxon>Bacteria</taxon>
        <taxon>Pseudomonadati</taxon>
        <taxon>Campylobacterota</taxon>
        <taxon>Epsilonproteobacteria</taxon>
        <taxon>Campylobacterales</taxon>
        <taxon>Helicobacteraceae</taxon>
        <taxon>Helicobacter</taxon>
    </lineage>
</organism>
<keyword evidence="4" id="KW-0436">Ligase</keyword>